<dbReference type="InterPro" id="IPR017896">
    <property type="entry name" value="4Fe4S_Fe-S-bd"/>
</dbReference>
<evidence type="ECO:0000256" key="4">
    <source>
        <dbReference type="ARBA" id="ARBA00022737"/>
    </source>
</evidence>
<name>A0A1Z5HPN4_9FIRM</name>
<evidence type="ECO:0000256" key="1">
    <source>
        <dbReference type="ARBA" id="ARBA00004196"/>
    </source>
</evidence>
<dbReference type="Pfam" id="PF13247">
    <property type="entry name" value="Fer4_11"/>
    <property type="match status" value="1"/>
</dbReference>
<sequence length="334" mass="36987">MANLTRREFFKRSLASTIAGGIILSGAEAFAREAAGTVVQPVGSVIDLSRCDGCKDVKVPRCVQACRDKNQNRFPEPVKDILDYWPQKKHEDWSKKRHLTDRLTPYNWTFVQEVQVEHNGRKEKIYIPRRCMHCDNPPCAKLCPFSAQQKTPEGPVLINPNICFGGAKCRTVCPWHIPQRQAGVGLYLKVAPKFAGGGVMYKCDLCYDRLLAGKLPACAEACPNEAITFGPKEEMRKLAHQRAKELDGFIYGEKENGGTSTFYVSSVPFQKIHQAIMQTKSKAKKQQPGIPGMPVGVENYLETPNGMAWGFVVAPLAGAFAAGYAAYRTMKGGE</sequence>
<evidence type="ECO:0000256" key="7">
    <source>
        <dbReference type="SAM" id="Phobius"/>
    </source>
</evidence>
<keyword evidence="4" id="KW-0677">Repeat</keyword>
<keyword evidence="3" id="KW-0479">Metal-binding</keyword>
<dbReference type="Proteomes" id="UP000197032">
    <property type="component" value="Unassembled WGS sequence"/>
</dbReference>
<dbReference type="CDD" id="cd16368">
    <property type="entry name" value="DMSOR_beta_like"/>
    <property type="match status" value="1"/>
</dbReference>
<dbReference type="GO" id="GO:0051539">
    <property type="term" value="F:4 iron, 4 sulfur cluster binding"/>
    <property type="evidence" value="ECO:0007669"/>
    <property type="project" value="UniProtKB-KW"/>
</dbReference>
<evidence type="ECO:0000259" key="8">
    <source>
        <dbReference type="PROSITE" id="PS51379"/>
    </source>
</evidence>
<feature type="domain" description="4Fe-4S ferredoxin-type" evidence="8">
    <location>
        <begin position="122"/>
        <end position="153"/>
    </location>
</feature>
<accession>A0A1Z5HPN4</accession>
<evidence type="ECO:0000256" key="3">
    <source>
        <dbReference type="ARBA" id="ARBA00022723"/>
    </source>
</evidence>
<dbReference type="PROSITE" id="PS51379">
    <property type="entry name" value="4FE4S_FER_2"/>
    <property type="match status" value="2"/>
</dbReference>
<protein>
    <submittedName>
        <fullName evidence="9">4Fe-4S ferredoxin</fullName>
    </submittedName>
</protein>
<dbReference type="GO" id="GO:0030313">
    <property type="term" value="C:cell envelope"/>
    <property type="evidence" value="ECO:0007669"/>
    <property type="project" value="UniProtKB-SubCell"/>
</dbReference>
<keyword evidence="6" id="KW-0411">Iron-sulfur</keyword>
<keyword evidence="7" id="KW-0472">Membrane</keyword>
<evidence type="ECO:0000256" key="2">
    <source>
        <dbReference type="ARBA" id="ARBA00022485"/>
    </source>
</evidence>
<dbReference type="SUPFAM" id="SSF54862">
    <property type="entry name" value="4Fe-4S ferredoxins"/>
    <property type="match status" value="1"/>
</dbReference>
<dbReference type="Gene3D" id="3.30.70.20">
    <property type="match status" value="2"/>
</dbReference>
<dbReference type="PROSITE" id="PS51318">
    <property type="entry name" value="TAT"/>
    <property type="match status" value="1"/>
</dbReference>
<keyword evidence="5" id="KW-0408">Iron</keyword>
<dbReference type="EMBL" id="BDGJ01000018">
    <property type="protein sequence ID" value="GAW91496.1"/>
    <property type="molecule type" value="Genomic_DNA"/>
</dbReference>
<evidence type="ECO:0000256" key="6">
    <source>
        <dbReference type="ARBA" id="ARBA00023014"/>
    </source>
</evidence>
<dbReference type="InterPro" id="IPR006311">
    <property type="entry name" value="TAT_signal"/>
</dbReference>
<keyword evidence="7" id="KW-1133">Transmembrane helix</keyword>
<evidence type="ECO:0000313" key="10">
    <source>
        <dbReference type="Proteomes" id="UP000197032"/>
    </source>
</evidence>
<comment type="caution">
    <text evidence="9">The sequence shown here is derived from an EMBL/GenBank/DDBJ whole genome shotgun (WGS) entry which is preliminary data.</text>
</comment>
<reference evidence="10" key="1">
    <citation type="journal article" date="2017" name="Appl. Environ. Microbiol.">
        <title>Genomic analysis of Calderihabitans maritimus KKC1, a thermophilic hydrogenogenic carboxydotrophic bacterium isolated from marine sediment.</title>
        <authorList>
            <person name="Omae K."/>
            <person name="Yoneda Y."/>
            <person name="Fukuyama Y."/>
            <person name="Yoshida T."/>
            <person name="Sako Y."/>
        </authorList>
    </citation>
    <scope>NUCLEOTIDE SEQUENCE [LARGE SCALE GENOMIC DNA]</scope>
    <source>
        <strain evidence="10">KKC1</strain>
    </source>
</reference>
<comment type="subcellular location">
    <subcellularLocation>
        <location evidence="1">Cell envelope</location>
    </subcellularLocation>
</comment>
<dbReference type="PANTHER" id="PTHR43545:SF4">
    <property type="entry name" value="IRON-SULFUR PROTEIN"/>
    <property type="match status" value="1"/>
</dbReference>
<dbReference type="RefSeq" id="WP_192868046.1">
    <property type="nucleotide sequence ID" value="NZ_BDGJ01000018.1"/>
</dbReference>
<feature type="transmembrane region" description="Helical" evidence="7">
    <location>
        <begin position="307"/>
        <end position="327"/>
    </location>
</feature>
<dbReference type="InterPro" id="IPR051555">
    <property type="entry name" value="FDH_Electron_Transfer_Unit"/>
</dbReference>
<feature type="domain" description="4Fe-4S ferredoxin-type" evidence="8">
    <location>
        <begin position="154"/>
        <end position="183"/>
    </location>
</feature>
<keyword evidence="2" id="KW-0004">4Fe-4S</keyword>
<dbReference type="PANTHER" id="PTHR43545">
    <property type="entry name" value="FORMATE DEHYDROGENASE, NITRATE-INDUCIBLE, IRON-SULFUR SUBUNIT"/>
    <property type="match status" value="1"/>
</dbReference>
<evidence type="ECO:0000256" key="5">
    <source>
        <dbReference type="ARBA" id="ARBA00023004"/>
    </source>
</evidence>
<proteinExistence type="predicted"/>
<organism evidence="9 10">
    <name type="scientific">Calderihabitans maritimus</name>
    <dbReference type="NCBI Taxonomy" id="1246530"/>
    <lineage>
        <taxon>Bacteria</taxon>
        <taxon>Bacillati</taxon>
        <taxon>Bacillota</taxon>
        <taxon>Clostridia</taxon>
        <taxon>Neomoorellales</taxon>
        <taxon>Calderihabitantaceae</taxon>
        <taxon>Calderihabitans</taxon>
    </lineage>
</organism>
<evidence type="ECO:0000313" key="9">
    <source>
        <dbReference type="EMBL" id="GAW91496.1"/>
    </source>
</evidence>
<gene>
    <name evidence="9" type="ORF">KKC1_06580</name>
</gene>
<dbReference type="GO" id="GO:0046872">
    <property type="term" value="F:metal ion binding"/>
    <property type="evidence" value="ECO:0007669"/>
    <property type="project" value="UniProtKB-KW"/>
</dbReference>
<keyword evidence="7" id="KW-0812">Transmembrane</keyword>
<keyword evidence="10" id="KW-1185">Reference proteome</keyword>
<dbReference type="AlphaFoldDB" id="A0A1Z5HPN4"/>